<evidence type="ECO:0000313" key="9">
    <source>
        <dbReference type="Proteomes" id="UP000366872"/>
    </source>
</evidence>
<feature type="domain" description="Signal transduction histidine kinase subgroup 3 dimerisation and phosphoacceptor" evidence="7">
    <location>
        <begin position="744"/>
        <end position="809"/>
    </location>
</feature>
<keyword evidence="4" id="KW-0812">Transmembrane</keyword>
<dbReference type="Pfam" id="PF07494">
    <property type="entry name" value="Reg_prop"/>
    <property type="match status" value="2"/>
</dbReference>
<dbReference type="InterPro" id="IPR015943">
    <property type="entry name" value="WD40/YVTN_repeat-like_dom_sf"/>
</dbReference>
<dbReference type="InterPro" id="IPR011712">
    <property type="entry name" value="Sig_transdc_His_kin_sub3_dim/P"/>
</dbReference>
<dbReference type="Gene3D" id="3.30.565.10">
    <property type="entry name" value="Histidine kinase-like ATPase, C-terminal domain"/>
    <property type="match status" value="1"/>
</dbReference>
<dbReference type="InterPro" id="IPR003594">
    <property type="entry name" value="HATPase_dom"/>
</dbReference>
<dbReference type="Proteomes" id="UP000366872">
    <property type="component" value="Unassembled WGS sequence"/>
</dbReference>
<dbReference type="EMBL" id="CAAHFG010000001">
    <property type="protein sequence ID" value="VGO13301.1"/>
    <property type="molecule type" value="Genomic_DNA"/>
</dbReference>
<dbReference type="Pfam" id="PF07730">
    <property type="entry name" value="HisKA_3"/>
    <property type="match status" value="1"/>
</dbReference>
<dbReference type="CDD" id="cd16917">
    <property type="entry name" value="HATPase_UhpB-NarQ-NarX-like"/>
    <property type="match status" value="1"/>
</dbReference>
<accession>A0A6C2U136</accession>
<evidence type="ECO:0000313" key="8">
    <source>
        <dbReference type="EMBL" id="VGO13301.1"/>
    </source>
</evidence>
<dbReference type="InterPro" id="IPR036890">
    <property type="entry name" value="HATPase_C_sf"/>
</dbReference>
<keyword evidence="4" id="KW-1133">Transmembrane helix</keyword>
<dbReference type="InterPro" id="IPR011123">
    <property type="entry name" value="Y_Y_Y"/>
</dbReference>
<protein>
    <submittedName>
        <fullName evidence="8">Sensor histidine kinase LiaS</fullName>
    </submittedName>
</protein>
<evidence type="ECO:0000259" key="7">
    <source>
        <dbReference type="Pfam" id="PF07730"/>
    </source>
</evidence>
<dbReference type="GO" id="GO:0016020">
    <property type="term" value="C:membrane"/>
    <property type="evidence" value="ECO:0007669"/>
    <property type="project" value="InterPro"/>
</dbReference>
<keyword evidence="3" id="KW-0902">Two-component regulatory system</keyword>
<feature type="domain" description="Histidine kinase/HSP90-like ATPase" evidence="5">
    <location>
        <begin position="856"/>
        <end position="944"/>
    </location>
</feature>
<sequence length="949" mass="105380">MLRVTGLCCGMALGAFSGISTEVVPSESISPFLIRTWRVGDGLPFGQVGDIIQRRNGFIWVATLNGAARFDGIRFQPFNVVNSPNLPDNRIRSLHEDARDILWMGHDTGHVSFRVDNDFFTAPLPPGWPGLPIIDFIETEEGVLWAVNEAGGVLRVGVEGTAAFEESVSDVRKTSAAPSRSGGEWVVRRMKLIRLEGDEEVESLGEVPWKTTQKIHLLELSNGSVAIGTTFGGLFIIDRDGSFEQLQRRTGLSANQVLSLFEDNEQTLWVGTTDALNAVRTKRHTGIETGEWRFQTLRSIAPRRAGGIWAGTRKGQVFSVDMGSVCELTGLEPSGSVRALIEDRTGTLWLNNDNGFLMRIGSDGANAVLPAEGSGDRVWALHEDHAGVLWAGGETGLWRGENDLWRMVCSEADGVSDIQCMASSENGTLWFGMKTGGLAALRDGILTRYGKNEGLPNPHITALYIDPDGGGLWVGTCGNGLLLWKDGVFYPVPMAQNIIGNILQDEKKRFWMVVEEGITVLERNALYGRAREMRAIGTPIIMDANDGLEPSLYVDTGFSTACRSSDGRLWFASGRDLSIVVPSDIQRRTEAVPVVIKDTLVNDEVIRLNTVNAIELEPGVHRMNINYSALSYIAPQRIRFKYRMVGASDEWVNMGTRRIVSYQHLPPGRYRFEVMASNSDGVWNPEPAFLSFSVAAFYWETWWFKTALYMGGFFLIVLISLGVAERINRRRLIRAESLHAVEQERTRIAMDIHDEIGSELTRITLLCNRITSAMRRNDSTNAPRHISEMERVSAKLVQSLDEIVWVVRPINDTLDSLVAYLSKYVGNFLRETEMGCDLDIPMELPTQTVPGPVRHNLFLAIKEALNNITKHAAAKRVVFGVAIQPASIRITISDNGRGIGDLKSERFQRGLENMKRRMKMIGGSFSIRSNSEGGTNVEFLLPRNNKDFE</sequence>
<evidence type="ECO:0000259" key="5">
    <source>
        <dbReference type="Pfam" id="PF02518"/>
    </source>
</evidence>
<dbReference type="GO" id="GO:0000155">
    <property type="term" value="F:phosphorelay sensor kinase activity"/>
    <property type="evidence" value="ECO:0007669"/>
    <property type="project" value="InterPro"/>
</dbReference>
<keyword evidence="2 8" id="KW-0418">Kinase</keyword>
<feature type="domain" description="Two component regulator three Y" evidence="6">
    <location>
        <begin position="632"/>
        <end position="694"/>
    </location>
</feature>
<name>A0A6C2U136_PONDE</name>
<gene>
    <name evidence="8" type="primary">liaS_12</name>
    <name evidence="8" type="ORF">PDESU_01857</name>
</gene>
<dbReference type="SUPFAM" id="SSF63829">
    <property type="entry name" value="Calcium-dependent phosphotriesterase"/>
    <property type="match status" value="1"/>
</dbReference>
<evidence type="ECO:0000256" key="1">
    <source>
        <dbReference type="ARBA" id="ARBA00022679"/>
    </source>
</evidence>
<dbReference type="InterPro" id="IPR011110">
    <property type="entry name" value="Reg_prop"/>
</dbReference>
<dbReference type="GO" id="GO:0046983">
    <property type="term" value="F:protein dimerization activity"/>
    <property type="evidence" value="ECO:0007669"/>
    <property type="project" value="InterPro"/>
</dbReference>
<keyword evidence="4" id="KW-0472">Membrane</keyword>
<feature type="transmembrane region" description="Helical" evidence="4">
    <location>
        <begin position="702"/>
        <end position="724"/>
    </location>
</feature>
<dbReference type="PANTHER" id="PTHR24421">
    <property type="entry name" value="NITRATE/NITRITE SENSOR PROTEIN NARX-RELATED"/>
    <property type="match status" value="1"/>
</dbReference>
<evidence type="ECO:0000259" key="6">
    <source>
        <dbReference type="Pfam" id="PF07495"/>
    </source>
</evidence>
<dbReference type="InterPro" id="IPR013783">
    <property type="entry name" value="Ig-like_fold"/>
</dbReference>
<dbReference type="InterPro" id="IPR050482">
    <property type="entry name" value="Sensor_HK_TwoCompSys"/>
</dbReference>
<dbReference type="AlphaFoldDB" id="A0A6C2U136"/>
<evidence type="ECO:0000256" key="3">
    <source>
        <dbReference type="ARBA" id="ARBA00023012"/>
    </source>
</evidence>
<keyword evidence="1" id="KW-0808">Transferase</keyword>
<dbReference type="Gene3D" id="2.130.10.10">
    <property type="entry name" value="YVTN repeat-like/Quinoprotein amine dehydrogenase"/>
    <property type="match status" value="3"/>
</dbReference>
<evidence type="ECO:0000256" key="2">
    <source>
        <dbReference type="ARBA" id="ARBA00022777"/>
    </source>
</evidence>
<organism evidence="8 9">
    <name type="scientific">Pontiella desulfatans</name>
    <dbReference type="NCBI Taxonomy" id="2750659"/>
    <lineage>
        <taxon>Bacteria</taxon>
        <taxon>Pseudomonadati</taxon>
        <taxon>Kiritimatiellota</taxon>
        <taxon>Kiritimatiellia</taxon>
        <taxon>Kiritimatiellales</taxon>
        <taxon>Pontiellaceae</taxon>
        <taxon>Pontiella</taxon>
    </lineage>
</organism>
<keyword evidence="9" id="KW-1185">Reference proteome</keyword>
<dbReference type="Gene3D" id="2.60.40.10">
    <property type="entry name" value="Immunoglobulins"/>
    <property type="match status" value="1"/>
</dbReference>
<reference evidence="8 9" key="1">
    <citation type="submission" date="2019-04" db="EMBL/GenBank/DDBJ databases">
        <authorList>
            <person name="Van Vliet M D."/>
        </authorList>
    </citation>
    <scope>NUCLEOTIDE SEQUENCE [LARGE SCALE GENOMIC DNA]</scope>
    <source>
        <strain evidence="8 9">F1</strain>
    </source>
</reference>
<proteinExistence type="predicted"/>
<dbReference type="Pfam" id="PF02518">
    <property type="entry name" value="HATPase_c"/>
    <property type="match status" value="1"/>
</dbReference>
<dbReference type="Pfam" id="PF07495">
    <property type="entry name" value="Y_Y_Y"/>
    <property type="match status" value="1"/>
</dbReference>
<dbReference type="SUPFAM" id="SSF55874">
    <property type="entry name" value="ATPase domain of HSP90 chaperone/DNA topoisomerase II/histidine kinase"/>
    <property type="match status" value="1"/>
</dbReference>
<evidence type="ECO:0000256" key="4">
    <source>
        <dbReference type="SAM" id="Phobius"/>
    </source>
</evidence>
<dbReference type="Gene3D" id="1.20.5.1930">
    <property type="match status" value="1"/>
</dbReference>